<accession>A0A8H2K5J4</accession>
<evidence type="ECO:0000259" key="1">
    <source>
        <dbReference type="PROSITE" id="PS51384"/>
    </source>
</evidence>
<gene>
    <name evidence="2" type="ORF">FB472_0632</name>
</gene>
<dbReference type="EMBL" id="VFRA01000001">
    <property type="protein sequence ID" value="TQO19099.1"/>
    <property type="molecule type" value="Genomic_DNA"/>
</dbReference>
<dbReference type="SUPFAM" id="SSF63380">
    <property type="entry name" value="Riboflavin synthase domain-like"/>
    <property type="match status" value="1"/>
</dbReference>
<dbReference type="InterPro" id="IPR017927">
    <property type="entry name" value="FAD-bd_FR_type"/>
</dbReference>
<proteinExistence type="predicted"/>
<dbReference type="GO" id="GO:0016491">
    <property type="term" value="F:oxidoreductase activity"/>
    <property type="evidence" value="ECO:0007669"/>
    <property type="project" value="InterPro"/>
</dbReference>
<protein>
    <submittedName>
        <fullName evidence="2">NADPH-dependent ferric siderophore reductase</fullName>
    </submittedName>
</protein>
<dbReference type="Gene3D" id="3.40.50.80">
    <property type="entry name" value="Nucleotide-binding domain of ferredoxin-NADP reductase (FNR) module"/>
    <property type="match status" value="1"/>
</dbReference>
<dbReference type="PANTHER" id="PTHR30157:SF0">
    <property type="entry name" value="NADPH-DEPENDENT FERRIC-CHELATE REDUCTASE"/>
    <property type="match status" value="1"/>
</dbReference>
<dbReference type="InterPro" id="IPR039374">
    <property type="entry name" value="SIP_fam"/>
</dbReference>
<dbReference type="RefSeq" id="WP_141989610.1">
    <property type="nucleotide sequence ID" value="NZ_VFRA01000001.1"/>
</dbReference>
<dbReference type="Proteomes" id="UP000316560">
    <property type="component" value="Unassembled WGS sequence"/>
</dbReference>
<evidence type="ECO:0000313" key="3">
    <source>
        <dbReference type="Proteomes" id="UP000316560"/>
    </source>
</evidence>
<feature type="domain" description="FAD-binding FR-type" evidence="1">
    <location>
        <begin position="12"/>
        <end position="138"/>
    </location>
</feature>
<dbReference type="PROSITE" id="PS51384">
    <property type="entry name" value="FAD_FR"/>
    <property type="match status" value="1"/>
</dbReference>
<dbReference type="InterPro" id="IPR013113">
    <property type="entry name" value="SIP_FAD-bd"/>
</dbReference>
<name>A0A8H2K5J4_9MICO</name>
<evidence type="ECO:0000313" key="2">
    <source>
        <dbReference type="EMBL" id="TQO19099.1"/>
    </source>
</evidence>
<dbReference type="InterPro" id="IPR039261">
    <property type="entry name" value="FNR_nucleotide-bd"/>
</dbReference>
<dbReference type="PANTHER" id="PTHR30157">
    <property type="entry name" value="FERRIC REDUCTASE, NADPH-DEPENDENT"/>
    <property type="match status" value="1"/>
</dbReference>
<dbReference type="InterPro" id="IPR017938">
    <property type="entry name" value="Riboflavin_synthase-like_b-brl"/>
</dbReference>
<dbReference type="CDD" id="cd06193">
    <property type="entry name" value="siderophore_interacting"/>
    <property type="match status" value="1"/>
</dbReference>
<dbReference type="AlphaFoldDB" id="A0A8H2K5J4"/>
<dbReference type="Pfam" id="PF04954">
    <property type="entry name" value="SIP"/>
    <property type="match status" value="1"/>
</dbReference>
<keyword evidence="3" id="KW-1185">Reference proteome</keyword>
<comment type="caution">
    <text evidence="2">The sequence shown here is derived from an EMBL/GenBank/DDBJ whole genome shotgun (WGS) entry which is preliminary data.</text>
</comment>
<reference evidence="2 3" key="1">
    <citation type="submission" date="2019-06" db="EMBL/GenBank/DDBJ databases">
        <title>Sequencing the genomes of 1000 actinobacteria strains.</title>
        <authorList>
            <person name="Klenk H.-P."/>
        </authorList>
    </citation>
    <scope>NUCLEOTIDE SEQUENCE [LARGE SCALE GENOMIC DNA]</scope>
    <source>
        <strain evidence="2 3">DSM 21947</strain>
    </source>
</reference>
<dbReference type="OrthoDB" id="9814826at2"/>
<dbReference type="Pfam" id="PF08021">
    <property type="entry name" value="FAD_binding_9"/>
    <property type="match status" value="1"/>
</dbReference>
<organism evidence="2 3">
    <name type="scientific">Rhodoglobus vestalii</name>
    <dbReference type="NCBI Taxonomy" id="193384"/>
    <lineage>
        <taxon>Bacteria</taxon>
        <taxon>Bacillati</taxon>
        <taxon>Actinomycetota</taxon>
        <taxon>Actinomycetes</taxon>
        <taxon>Micrococcales</taxon>
        <taxon>Microbacteriaceae</taxon>
        <taxon>Rhodoglobus</taxon>
    </lineage>
</organism>
<dbReference type="Gene3D" id="2.40.30.10">
    <property type="entry name" value="Translation factors"/>
    <property type="match status" value="1"/>
</dbReference>
<dbReference type="InterPro" id="IPR007037">
    <property type="entry name" value="SIP_rossman_dom"/>
</dbReference>
<sequence length="275" mass="29887">MTIERETVKHPPAVRHVTVSAITRPTASITRITLSGDELAGFVSSGPADHIKVFLPDPETGNLSAPVVTEDGVKKSKTGVTISRYYTPLGFRSHTDHHELDIDFVVHGDDGPASAWAARAAVGDALAIAGPRGSRLLPQGATHVILIADETALPACSRWIDMLPTSVHISALFDVADESVKDYFSVEQHARITAEWLYRRDGLGQLDSALRSLGSIEESTFVFLAGEAGTLVSLRRYLRRELGLPKQQVSIDGYWRRGVVDADHHAPIDPNDPED</sequence>